<keyword evidence="7" id="KW-1133">Transmembrane helix</keyword>
<dbReference type="PRINTS" id="PR00260">
    <property type="entry name" value="CHEMTRNSDUCR"/>
</dbReference>
<dbReference type="SMART" id="SM00304">
    <property type="entry name" value="HAMP"/>
    <property type="match status" value="1"/>
</dbReference>
<proteinExistence type="inferred from homology"/>
<feature type="domain" description="Methyl-accepting transducer" evidence="8">
    <location>
        <begin position="251"/>
        <end position="487"/>
    </location>
</feature>
<dbReference type="Gene3D" id="1.10.8.500">
    <property type="entry name" value="HAMP domain in histidine kinase"/>
    <property type="match status" value="1"/>
</dbReference>
<dbReference type="GO" id="GO:0006935">
    <property type="term" value="P:chemotaxis"/>
    <property type="evidence" value="ECO:0007669"/>
    <property type="project" value="InterPro"/>
</dbReference>
<accession>A0A9X4QQJ9</accession>
<comment type="subcellular location">
    <subcellularLocation>
        <location evidence="1">Cell membrane</location>
    </subcellularLocation>
</comment>
<dbReference type="SUPFAM" id="SSF58104">
    <property type="entry name" value="Methyl-accepting chemotaxis protein (MCP) signaling domain"/>
    <property type="match status" value="1"/>
</dbReference>
<dbReference type="PANTHER" id="PTHR32089">
    <property type="entry name" value="METHYL-ACCEPTING CHEMOTAXIS PROTEIN MCPB"/>
    <property type="match status" value="1"/>
</dbReference>
<protein>
    <submittedName>
        <fullName evidence="10">Methyl-accepting chemotaxis protein</fullName>
    </submittedName>
</protein>
<dbReference type="GO" id="GO:0005886">
    <property type="term" value="C:plasma membrane"/>
    <property type="evidence" value="ECO:0007669"/>
    <property type="project" value="UniProtKB-SubCell"/>
</dbReference>
<keyword evidence="3 7" id="KW-0472">Membrane</keyword>
<gene>
    <name evidence="10" type="ORF">OMP38_30550</name>
</gene>
<dbReference type="SMART" id="SM00283">
    <property type="entry name" value="MA"/>
    <property type="match status" value="1"/>
</dbReference>
<dbReference type="PROSITE" id="PS50111">
    <property type="entry name" value="CHEMOTAXIS_TRANSDUC_2"/>
    <property type="match status" value="1"/>
</dbReference>
<name>A0A9X4QQJ9_9BACL</name>
<dbReference type="GO" id="GO:0004888">
    <property type="term" value="F:transmembrane signaling receptor activity"/>
    <property type="evidence" value="ECO:0007669"/>
    <property type="project" value="InterPro"/>
</dbReference>
<evidence type="ECO:0000256" key="1">
    <source>
        <dbReference type="ARBA" id="ARBA00004236"/>
    </source>
</evidence>
<dbReference type="EMBL" id="JAPDHZ010000007">
    <property type="protein sequence ID" value="MDG0794692.1"/>
    <property type="molecule type" value="Genomic_DNA"/>
</dbReference>
<evidence type="ECO:0000256" key="3">
    <source>
        <dbReference type="ARBA" id="ARBA00023136"/>
    </source>
</evidence>
<dbReference type="CDD" id="cd06225">
    <property type="entry name" value="HAMP"/>
    <property type="match status" value="1"/>
</dbReference>
<keyword evidence="4 6" id="KW-0807">Transducer</keyword>
<dbReference type="Proteomes" id="UP001153387">
    <property type="component" value="Unassembled WGS sequence"/>
</dbReference>
<dbReference type="AlphaFoldDB" id="A0A9X4QQJ9"/>
<organism evidence="10 11">
    <name type="scientific">Cohnella ginsengisoli</name>
    <dbReference type="NCBI Taxonomy" id="425004"/>
    <lineage>
        <taxon>Bacteria</taxon>
        <taxon>Bacillati</taxon>
        <taxon>Bacillota</taxon>
        <taxon>Bacilli</taxon>
        <taxon>Bacillales</taxon>
        <taxon>Paenibacillaceae</taxon>
        <taxon>Cohnella</taxon>
    </lineage>
</organism>
<evidence type="ECO:0000256" key="4">
    <source>
        <dbReference type="ARBA" id="ARBA00023224"/>
    </source>
</evidence>
<dbReference type="RefSeq" id="WP_277568453.1">
    <property type="nucleotide sequence ID" value="NZ_JAPDHZ010000007.1"/>
</dbReference>
<comment type="similarity">
    <text evidence="5">Belongs to the methyl-accepting chemotaxis (MCP) protein family.</text>
</comment>
<evidence type="ECO:0000259" key="9">
    <source>
        <dbReference type="PROSITE" id="PS50885"/>
    </source>
</evidence>
<dbReference type="CDD" id="cd11386">
    <property type="entry name" value="MCP_signal"/>
    <property type="match status" value="1"/>
</dbReference>
<dbReference type="PROSITE" id="PS50885">
    <property type="entry name" value="HAMP"/>
    <property type="match status" value="1"/>
</dbReference>
<dbReference type="Pfam" id="PF00015">
    <property type="entry name" value="MCPsignal"/>
    <property type="match status" value="1"/>
</dbReference>
<keyword evidence="2" id="KW-1003">Cell membrane</keyword>
<evidence type="ECO:0000259" key="8">
    <source>
        <dbReference type="PROSITE" id="PS50111"/>
    </source>
</evidence>
<dbReference type="GO" id="GO:0007165">
    <property type="term" value="P:signal transduction"/>
    <property type="evidence" value="ECO:0007669"/>
    <property type="project" value="UniProtKB-KW"/>
</dbReference>
<keyword evidence="7" id="KW-0812">Transmembrane</keyword>
<dbReference type="PANTHER" id="PTHR32089:SF112">
    <property type="entry name" value="LYSOZYME-LIKE PROTEIN-RELATED"/>
    <property type="match status" value="1"/>
</dbReference>
<evidence type="ECO:0000313" key="11">
    <source>
        <dbReference type="Proteomes" id="UP001153387"/>
    </source>
</evidence>
<comment type="caution">
    <text evidence="10">The sequence shown here is derived from an EMBL/GenBank/DDBJ whole genome shotgun (WGS) entry which is preliminary data.</text>
</comment>
<dbReference type="InterPro" id="IPR004089">
    <property type="entry name" value="MCPsignal_dom"/>
</dbReference>
<dbReference type="Pfam" id="PF00672">
    <property type="entry name" value="HAMP"/>
    <property type="match status" value="1"/>
</dbReference>
<evidence type="ECO:0000256" key="5">
    <source>
        <dbReference type="ARBA" id="ARBA00029447"/>
    </source>
</evidence>
<sequence>MSIGDRLAAQASANTNLLRPVAEAYKKGEAPDPESQAILRKLLDAMTDGNEMVNAYYFFSFSKESEQGTNVVLLQVNQALDEAGNHTGDYYGLSGDFKRAYTDALVGKSSLSKPYTDNVGSWISYQGPVTDGEGEVVAVLGIDYDYDKVQARINGMLFRTIWIGIAAAMLAILLLVFFVRYALRPLKRLAALAQEAAKGDLTVQVPVNTGNEIGQAAASFNVMVRSLRELTGSIKRTADEVSAASRTLKETSAQAAVATGEITESIQTVASGAETQLTSSQECQRAMSEIAIGIGRIAESSATLSEFAGETAELATAGEHTLEDTARQMRQIEQNVFGASDMMSELQSSSAKIQEIVAMIAEVANQTNLLALNASIEAARAGEQGKGFAVVAQEIRKLAERSKESSEAIATILHAVGDKTSAAAATLSQSAEEARAGTELAARTGESFRTILQSVRQVFDQVQDVSAASQQMSAGSQQVAASIEELERVARLSSEESQQVAAASEEQLASVQEIAGSAEQLRALAAELNQAVSRFRV</sequence>
<evidence type="ECO:0000256" key="6">
    <source>
        <dbReference type="PROSITE-ProRule" id="PRU00284"/>
    </source>
</evidence>
<evidence type="ECO:0000256" key="2">
    <source>
        <dbReference type="ARBA" id="ARBA00022475"/>
    </source>
</evidence>
<evidence type="ECO:0000256" key="7">
    <source>
        <dbReference type="SAM" id="Phobius"/>
    </source>
</evidence>
<dbReference type="InterPro" id="IPR003660">
    <property type="entry name" value="HAMP_dom"/>
</dbReference>
<dbReference type="Gene3D" id="1.10.287.950">
    <property type="entry name" value="Methyl-accepting chemotaxis protein"/>
    <property type="match status" value="1"/>
</dbReference>
<reference evidence="10 11" key="1">
    <citation type="submission" date="2022-10" db="EMBL/GenBank/DDBJ databases">
        <title>Comparative genomic analysis of Cohnella hashimotonis sp. nov., isolated from the International Space Station.</title>
        <authorList>
            <person name="Simpson A."/>
            <person name="Venkateswaran K."/>
        </authorList>
    </citation>
    <scope>NUCLEOTIDE SEQUENCE [LARGE SCALE GENOMIC DNA]</scope>
    <source>
        <strain evidence="10 11">DSM 18997</strain>
    </source>
</reference>
<dbReference type="InterPro" id="IPR004090">
    <property type="entry name" value="Chemotax_Me-accpt_rcpt"/>
</dbReference>
<keyword evidence="11" id="KW-1185">Reference proteome</keyword>
<evidence type="ECO:0000313" key="10">
    <source>
        <dbReference type="EMBL" id="MDG0794692.1"/>
    </source>
</evidence>
<feature type="domain" description="HAMP" evidence="9">
    <location>
        <begin position="180"/>
        <end position="232"/>
    </location>
</feature>
<feature type="transmembrane region" description="Helical" evidence="7">
    <location>
        <begin position="161"/>
        <end position="183"/>
    </location>
</feature>